<organism evidence="1 2">
    <name type="scientific">Boeremia exigua</name>
    <dbReference type="NCBI Taxonomy" id="749465"/>
    <lineage>
        <taxon>Eukaryota</taxon>
        <taxon>Fungi</taxon>
        <taxon>Dikarya</taxon>
        <taxon>Ascomycota</taxon>
        <taxon>Pezizomycotina</taxon>
        <taxon>Dothideomycetes</taxon>
        <taxon>Pleosporomycetidae</taxon>
        <taxon>Pleosporales</taxon>
        <taxon>Pleosporineae</taxon>
        <taxon>Didymellaceae</taxon>
        <taxon>Boeremia</taxon>
    </lineage>
</organism>
<reference evidence="1" key="1">
    <citation type="submission" date="2022-11" db="EMBL/GenBank/DDBJ databases">
        <title>Genome Sequence of Boeremia exigua.</title>
        <authorList>
            <person name="Buettner E."/>
        </authorList>
    </citation>
    <scope>NUCLEOTIDE SEQUENCE</scope>
    <source>
        <strain evidence="1">CU02</strain>
    </source>
</reference>
<comment type="caution">
    <text evidence="1">The sequence shown here is derived from an EMBL/GenBank/DDBJ whole genome shotgun (WGS) entry which is preliminary data.</text>
</comment>
<sequence>MRLKKLESETVHGIKTGNFDTESEIAQFDAVEIAGRIFYAPEDKSEPIDGIKIENLVTNSELELEINYACYQTTTMTS</sequence>
<evidence type="ECO:0000313" key="1">
    <source>
        <dbReference type="EMBL" id="KAJ8115356.1"/>
    </source>
</evidence>
<dbReference type="EMBL" id="JAPHNI010000144">
    <property type="protein sequence ID" value="KAJ8115356.1"/>
    <property type="molecule type" value="Genomic_DNA"/>
</dbReference>
<proteinExistence type="predicted"/>
<evidence type="ECO:0000313" key="2">
    <source>
        <dbReference type="Proteomes" id="UP001153331"/>
    </source>
</evidence>
<keyword evidence="2" id="KW-1185">Reference proteome</keyword>
<protein>
    <submittedName>
        <fullName evidence="1">Uncharacterized protein</fullName>
    </submittedName>
</protein>
<name>A0ACC2IJJ9_9PLEO</name>
<accession>A0ACC2IJJ9</accession>
<dbReference type="Proteomes" id="UP001153331">
    <property type="component" value="Unassembled WGS sequence"/>
</dbReference>
<gene>
    <name evidence="1" type="ORF">OPT61_g2978</name>
</gene>